<evidence type="ECO:0000313" key="1">
    <source>
        <dbReference type="EMBL" id="GCD77880.1"/>
    </source>
</evidence>
<comment type="caution">
    <text evidence="1">The sequence shown here is derived from an EMBL/GenBank/DDBJ whole genome shotgun (WGS) entry which is preliminary data.</text>
</comment>
<dbReference type="Proteomes" id="UP000286715">
    <property type="component" value="Unassembled WGS sequence"/>
</dbReference>
<dbReference type="AlphaFoldDB" id="A0A401XLK4"/>
<evidence type="ECO:0000313" key="2">
    <source>
        <dbReference type="Proteomes" id="UP000286715"/>
    </source>
</evidence>
<dbReference type="RefSeq" id="WP_124397945.1">
    <property type="nucleotide sequence ID" value="NZ_BHZE01000012.1"/>
</dbReference>
<gene>
    <name evidence="1" type="ORF">JCM31826_13620</name>
</gene>
<keyword evidence="2" id="KW-1185">Reference proteome</keyword>
<dbReference type="EMBL" id="BHZE01000012">
    <property type="protein sequence ID" value="GCD77880.1"/>
    <property type="molecule type" value="Genomic_DNA"/>
</dbReference>
<sequence length="147" mass="16649">MASKTEAITNLAQAKRIFNQFFRDSNASLDDYGNVYLGGGSAGDGHCLFRITDVHFDIELRPQEPGCADICDERVIFHIQCRRSACIRDPWMESIFYGSVESVDELLKKSTDCQTVMFYGDVKAGKAAFEALKRIKDFFHREACMTQ</sequence>
<proteinExistence type="predicted"/>
<name>A0A401XLK4_9FLAO</name>
<dbReference type="OrthoDB" id="9832367at2"/>
<accession>A0A401XLK4</accession>
<reference evidence="1 2" key="1">
    <citation type="submission" date="2018-11" db="EMBL/GenBank/DDBJ databases">
        <title>Schleiferia aggregans sp. nov., a moderately thermophilic heterotrophic bacterium isolated from microbial mats at a terrestrial hot spring.</title>
        <authorList>
            <person name="Iino T."/>
            <person name="Ohkuma M."/>
            <person name="Haruta S."/>
        </authorList>
    </citation>
    <scope>NUCLEOTIDE SEQUENCE [LARGE SCALE GENOMIC DNA]</scope>
    <source>
        <strain evidence="1 2">LA</strain>
    </source>
</reference>
<organism evidence="1 2">
    <name type="scientific">Thermaurantimonas aggregans</name>
    <dbReference type="NCBI Taxonomy" id="2173829"/>
    <lineage>
        <taxon>Bacteria</taxon>
        <taxon>Pseudomonadati</taxon>
        <taxon>Bacteroidota</taxon>
        <taxon>Flavobacteriia</taxon>
        <taxon>Flavobacteriales</taxon>
        <taxon>Schleiferiaceae</taxon>
        <taxon>Thermaurantimonas</taxon>
    </lineage>
</organism>
<protein>
    <submittedName>
        <fullName evidence="1">Uncharacterized protein</fullName>
    </submittedName>
</protein>